<protein>
    <recommendedName>
        <fullName evidence="11">Glutathione hydrolase proenzyme</fullName>
        <ecNumber evidence="11">2.3.2.2</ecNumber>
        <ecNumber evidence="11">3.4.19.13</ecNumber>
    </recommendedName>
    <component>
        <recommendedName>
            <fullName evidence="11">Glutathione hydrolase large chain</fullName>
        </recommendedName>
    </component>
    <component>
        <recommendedName>
            <fullName evidence="11">Glutathione hydrolase small chain</fullName>
        </recommendedName>
    </component>
</protein>
<comment type="PTM">
    <text evidence="11">Cleaved by autocatalysis into a large and a small subunit.</text>
</comment>
<dbReference type="NCBIfam" id="TIGR00066">
    <property type="entry name" value="g_glut_trans"/>
    <property type="match status" value="1"/>
</dbReference>
<dbReference type="Proteomes" id="UP000478417">
    <property type="component" value="Unassembled WGS sequence"/>
</dbReference>
<comment type="catalytic activity">
    <reaction evidence="1 11">
        <text>an S-substituted glutathione + H2O = an S-substituted L-cysteinylglycine + L-glutamate</text>
        <dbReference type="Rhea" id="RHEA:59468"/>
        <dbReference type="ChEBI" id="CHEBI:15377"/>
        <dbReference type="ChEBI" id="CHEBI:29985"/>
        <dbReference type="ChEBI" id="CHEBI:90779"/>
        <dbReference type="ChEBI" id="CHEBI:143103"/>
        <dbReference type="EC" id="3.4.19.13"/>
    </reaction>
</comment>
<dbReference type="InterPro" id="IPR029055">
    <property type="entry name" value="Ntn_hydrolases_N"/>
</dbReference>
<dbReference type="PRINTS" id="PR01210">
    <property type="entry name" value="GGTRANSPTASE"/>
</dbReference>
<dbReference type="EMBL" id="JAAGNX010000001">
    <property type="protein sequence ID" value="NDV61774.1"/>
    <property type="molecule type" value="Genomic_DNA"/>
</dbReference>
<dbReference type="Gene3D" id="3.60.20.40">
    <property type="match status" value="1"/>
</dbReference>
<keyword evidence="11" id="KW-0317">Glutathione biosynthesis</keyword>
<dbReference type="GO" id="GO:0103068">
    <property type="term" value="F:leukotriene C4 gamma-glutamyl transferase activity"/>
    <property type="evidence" value="ECO:0007669"/>
    <property type="project" value="UniProtKB-EC"/>
</dbReference>
<dbReference type="InterPro" id="IPR043137">
    <property type="entry name" value="GGT_ssub_C"/>
</dbReference>
<dbReference type="EC" id="3.4.19.13" evidence="11"/>
<evidence type="ECO:0000313" key="14">
    <source>
        <dbReference type="Proteomes" id="UP000478417"/>
    </source>
</evidence>
<dbReference type="GO" id="GO:0006750">
    <property type="term" value="P:glutathione biosynthetic process"/>
    <property type="evidence" value="ECO:0007669"/>
    <property type="project" value="UniProtKB-KW"/>
</dbReference>
<accession>A0A6B2M0Z2</accession>
<evidence type="ECO:0000256" key="6">
    <source>
        <dbReference type="ARBA" id="ARBA00023145"/>
    </source>
</evidence>
<evidence type="ECO:0000256" key="3">
    <source>
        <dbReference type="ARBA" id="ARBA00009381"/>
    </source>
</evidence>
<dbReference type="GO" id="GO:0006751">
    <property type="term" value="P:glutathione catabolic process"/>
    <property type="evidence" value="ECO:0007669"/>
    <property type="project" value="UniProtKB-UniRule"/>
</dbReference>
<comment type="subunit">
    <text evidence="11">This enzyme consists of two polypeptide chains, which are synthesized in precursor form from a single polypeptide.</text>
</comment>
<comment type="pathway">
    <text evidence="11">Sulfur metabolism; glutathione metabolism.</text>
</comment>
<evidence type="ECO:0000256" key="11">
    <source>
        <dbReference type="RuleBase" id="RU368036"/>
    </source>
</evidence>
<evidence type="ECO:0000313" key="13">
    <source>
        <dbReference type="EMBL" id="NDV61774.1"/>
    </source>
</evidence>
<dbReference type="InterPro" id="IPR000101">
    <property type="entry name" value="GGT_peptidase"/>
</dbReference>
<keyword evidence="4 11" id="KW-0808">Transferase</keyword>
<comment type="caution">
    <text evidence="13">The sequence shown here is derived from an EMBL/GenBank/DDBJ whole genome shotgun (WGS) entry which is preliminary data.</text>
</comment>
<dbReference type="Gene3D" id="1.10.246.130">
    <property type="match status" value="1"/>
</dbReference>
<proteinExistence type="inferred from homology"/>
<organism evidence="13 14">
    <name type="scientific">Oceanipulchritudo coccoides</name>
    <dbReference type="NCBI Taxonomy" id="2706888"/>
    <lineage>
        <taxon>Bacteria</taxon>
        <taxon>Pseudomonadati</taxon>
        <taxon>Verrucomicrobiota</taxon>
        <taxon>Opitutia</taxon>
        <taxon>Puniceicoccales</taxon>
        <taxon>Oceanipulchritudinaceae</taxon>
        <taxon>Oceanipulchritudo</taxon>
    </lineage>
</organism>
<keyword evidence="7 11" id="KW-0012">Acyltransferase</keyword>
<dbReference type="Pfam" id="PF01019">
    <property type="entry name" value="G_glu_transpept"/>
    <property type="match status" value="1"/>
</dbReference>
<dbReference type="InterPro" id="IPR051792">
    <property type="entry name" value="GGT_bact"/>
</dbReference>
<dbReference type="AlphaFoldDB" id="A0A6B2M0Z2"/>
<evidence type="ECO:0000256" key="7">
    <source>
        <dbReference type="ARBA" id="ARBA00023315"/>
    </source>
</evidence>
<feature type="binding site" evidence="10">
    <location>
        <position position="104"/>
    </location>
    <ligand>
        <name>L-glutamate</name>
        <dbReference type="ChEBI" id="CHEBI:29985"/>
    </ligand>
</feature>
<dbReference type="InterPro" id="IPR055262">
    <property type="entry name" value="GGT_CS"/>
</dbReference>
<comment type="similarity">
    <text evidence="3 11">Belongs to the gamma-glutamyltransferase family.</text>
</comment>
<feature type="binding site" evidence="10">
    <location>
        <begin position="400"/>
        <end position="402"/>
    </location>
    <ligand>
        <name>L-glutamate</name>
        <dbReference type="ChEBI" id="CHEBI:29985"/>
    </ligand>
</feature>
<sequence length="570" mass="60952">MHARHSLILVGLVIMNLAGAAPIYRSNSIFRPVEAKQGMVVAAEKLAAEAGLAVLEDGGNAIDAAVTTGFALAVTLPRAGNIGGGGFMLFHEAETGNTYALDYRETAPLKAYRDMFLDEDGEADPDLSRNSPLAVGVPGTVAGLIAAHERFGSLPLERLLAPAIALARNGFNIHPGLAKSLSEARDSGRMDATASQVFFKKDGSLYRAGERLVQADLATSLERIAKEGLAGFYAGPTAQAIVETLSKNNGIMSLEDLADYKPVWRDPVSGTYRDFVIYSMPPPSSGGVHLIQMLRLLENFPLRAWGQNSGQTVHIMAEAMKRAYADRSKHLGDPDFADIPVDEILSEGYEQKILNRINSMTPTASSDIDPGEPRPVTESPETTHFSIVDARGNAVSNTYTLNFSYGSGIMAEGTGILLNNEMDDFSAKPGTPNAFGLIGGEANAVEPRKRMLSSMTPTIVTRNDEVHIVTGSPGGSRIINTVLQVALNVMEFELNAAEANNAPRFHHQWFPDALYVERGFPSDALHSLRLIGYPITEEGTIGSAQTIVRAGDVLTGATDPRRDGGAAVGY</sequence>
<evidence type="ECO:0000256" key="5">
    <source>
        <dbReference type="ARBA" id="ARBA00022801"/>
    </source>
</evidence>
<dbReference type="EC" id="2.3.2.2" evidence="11"/>
<keyword evidence="6 11" id="KW-0865">Zymogen</keyword>
<evidence type="ECO:0000256" key="12">
    <source>
        <dbReference type="SAM" id="MobiDB-lite"/>
    </source>
</evidence>
<dbReference type="PROSITE" id="PS00462">
    <property type="entry name" value="G_GLU_TRANSPEPTIDASE"/>
    <property type="match status" value="1"/>
</dbReference>
<dbReference type="RefSeq" id="WP_163963002.1">
    <property type="nucleotide sequence ID" value="NZ_JAAGNX010000001.1"/>
</dbReference>
<feature type="binding site" evidence="10">
    <location>
        <begin position="453"/>
        <end position="454"/>
    </location>
    <ligand>
        <name>L-glutamate</name>
        <dbReference type="ChEBI" id="CHEBI:29985"/>
    </ligand>
</feature>
<comment type="catalytic activity">
    <reaction evidence="8 11">
        <text>an N-terminal (5-L-glutamyl)-[peptide] + an alpha-amino acid = 5-L-glutamyl amino acid + an N-terminal L-alpha-aminoacyl-[peptide]</text>
        <dbReference type="Rhea" id="RHEA:23904"/>
        <dbReference type="Rhea" id="RHEA-COMP:9780"/>
        <dbReference type="Rhea" id="RHEA-COMP:9795"/>
        <dbReference type="ChEBI" id="CHEBI:77644"/>
        <dbReference type="ChEBI" id="CHEBI:78597"/>
        <dbReference type="ChEBI" id="CHEBI:78599"/>
        <dbReference type="ChEBI" id="CHEBI:78608"/>
        <dbReference type="EC" id="2.3.2.2"/>
    </reaction>
</comment>
<evidence type="ECO:0000256" key="4">
    <source>
        <dbReference type="ARBA" id="ARBA00022679"/>
    </source>
</evidence>
<feature type="active site" description="Nucleophile" evidence="9">
    <location>
        <position position="382"/>
    </location>
</feature>
<dbReference type="GO" id="GO:0036374">
    <property type="term" value="F:glutathione hydrolase activity"/>
    <property type="evidence" value="ECO:0007669"/>
    <property type="project" value="UniProtKB-UniRule"/>
</dbReference>
<feature type="binding site" evidence="10">
    <location>
        <position position="475"/>
    </location>
    <ligand>
        <name>L-glutamate</name>
        <dbReference type="ChEBI" id="CHEBI:29985"/>
    </ligand>
</feature>
<dbReference type="SUPFAM" id="SSF56235">
    <property type="entry name" value="N-terminal nucleophile aminohydrolases (Ntn hydrolases)"/>
    <property type="match status" value="1"/>
</dbReference>
<evidence type="ECO:0000256" key="8">
    <source>
        <dbReference type="ARBA" id="ARBA00047417"/>
    </source>
</evidence>
<dbReference type="UniPathway" id="UPA00204"/>
<dbReference type="PANTHER" id="PTHR43199">
    <property type="entry name" value="GLUTATHIONE HYDROLASE"/>
    <property type="match status" value="1"/>
</dbReference>
<name>A0A6B2M0Z2_9BACT</name>
<gene>
    <name evidence="13" type="primary">ggt</name>
    <name evidence="13" type="ORF">G0Q06_04860</name>
</gene>
<dbReference type="InterPro" id="IPR043138">
    <property type="entry name" value="GGT_lsub"/>
</dbReference>
<feature type="binding site" evidence="10">
    <location>
        <position position="424"/>
    </location>
    <ligand>
        <name>L-glutamate</name>
        <dbReference type="ChEBI" id="CHEBI:29985"/>
    </ligand>
</feature>
<dbReference type="PANTHER" id="PTHR43199:SF1">
    <property type="entry name" value="GLUTATHIONE HYDROLASE PROENZYME"/>
    <property type="match status" value="1"/>
</dbReference>
<evidence type="ECO:0000256" key="10">
    <source>
        <dbReference type="PIRSR" id="PIRSR600101-2"/>
    </source>
</evidence>
<keyword evidence="14" id="KW-1185">Reference proteome</keyword>
<feature type="region of interest" description="Disordered" evidence="12">
    <location>
        <begin position="361"/>
        <end position="380"/>
    </location>
</feature>
<reference evidence="13 14" key="1">
    <citation type="submission" date="2020-02" db="EMBL/GenBank/DDBJ databases">
        <title>Albibacoteraceae fam. nov., the first described family within the subdivision 4 Verrucomicrobia.</title>
        <authorList>
            <person name="Xi F."/>
        </authorList>
    </citation>
    <scope>NUCLEOTIDE SEQUENCE [LARGE SCALE GENOMIC DNA]</scope>
    <source>
        <strain evidence="13 14">CK1056</strain>
    </source>
</reference>
<comment type="catalytic activity">
    <reaction evidence="2 11">
        <text>glutathione + H2O = L-cysteinylglycine + L-glutamate</text>
        <dbReference type="Rhea" id="RHEA:28807"/>
        <dbReference type="ChEBI" id="CHEBI:15377"/>
        <dbReference type="ChEBI" id="CHEBI:29985"/>
        <dbReference type="ChEBI" id="CHEBI:57925"/>
        <dbReference type="ChEBI" id="CHEBI:61694"/>
        <dbReference type="EC" id="3.4.19.13"/>
    </reaction>
</comment>
<evidence type="ECO:0000256" key="9">
    <source>
        <dbReference type="PIRSR" id="PIRSR600101-1"/>
    </source>
</evidence>
<evidence type="ECO:0000256" key="1">
    <source>
        <dbReference type="ARBA" id="ARBA00001049"/>
    </source>
</evidence>
<evidence type="ECO:0000256" key="2">
    <source>
        <dbReference type="ARBA" id="ARBA00001089"/>
    </source>
</evidence>
<keyword evidence="5 11" id="KW-0378">Hydrolase</keyword>